<dbReference type="InterPro" id="IPR011034">
    <property type="entry name" value="Formyl_transferase-like_C_sf"/>
</dbReference>
<dbReference type="PANTHER" id="PTHR11138:SF5">
    <property type="entry name" value="METHIONYL-TRNA FORMYLTRANSFERASE, MITOCHONDRIAL"/>
    <property type="match status" value="1"/>
</dbReference>
<dbReference type="PANTHER" id="PTHR11138">
    <property type="entry name" value="METHIONYL-TRNA FORMYLTRANSFERASE"/>
    <property type="match status" value="1"/>
</dbReference>
<accession>A0A1J8R3K5</accession>
<dbReference type="AlphaFoldDB" id="A0A1J8R3K5"/>
<dbReference type="STRING" id="180088.A0A1J8R3K5"/>
<dbReference type="Pfam" id="PF00551">
    <property type="entry name" value="Formyl_trans_N"/>
    <property type="match status" value="1"/>
</dbReference>
<protein>
    <recommendedName>
        <fullName evidence="5">Methionyl-tRNA formyltransferase</fullName>
    </recommendedName>
</protein>
<dbReference type="OrthoDB" id="10268103at2759"/>
<evidence type="ECO:0008006" key="5">
    <source>
        <dbReference type="Google" id="ProtNLM"/>
    </source>
</evidence>
<gene>
    <name evidence="3" type="ORF">AZE42_02135</name>
</gene>
<dbReference type="InterPro" id="IPR005793">
    <property type="entry name" value="Formyl_trans_C"/>
</dbReference>
<dbReference type="Pfam" id="PF02911">
    <property type="entry name" value="Formyl_trans_C"/>
    <property type="match status" value="1"/>
</dbReference>
<dbReference type="SUPFAM" id="SSF50486">
    <property type="entry name" value="FMT C-terminal domain-like"/>
    <property type="match status" value="1"/>
</dbReference>
<dbReference type="Proteomes" id="UP000183567">
    <property type="component" value="Unassembled WGS sequence"/>
</dbReference>
<organism evidence="3 4">
    <name type="scientific">Rhizopogon vesiculosus</name>
    <dbReference type="NCBI Taxonomy" id="180088"/>
    <lineage>
        <taxon>Eukaryota</taxon>
        <taxon>Fungi</taxon>
        <taxon>Dikarya</taxon>
        <taxon>Basidiomycota</taxon>
        <taxon>Agaricomycotina</taxon>
        <taxon>Agaricomycetes</taxon>
        <taxon>Agaricomycetidae</taxon>
        <taxon>Boletales</taxon>
        <taxon>Suillineae</taxon>
        <taxon>Rhizopogonaceae</taxon>
        <taxon>Rhizopogon</taxon>
    </lineage>
</organism>
<keyword evidence="4" id="KW-1185">Reference proteome</keyword>
<dbReference type="InterPro" id="IPR002376">
    <property type="entry name" value="Formyl_transf_N"/>
</dbReference>
<dbReference type="SUPFAM" id="SSF53328">
    <property type="entry name" value="Formyltransferase"/>
    <property type="match status" value="1"/>
</dbReference>
<evidence type="ECO:0000259" key="2">
    <source>
        <dbReference type="Pfam" id="PF02911"/>
    </source>
</evidence>
<dbReference type="GO" id="GO:0005739">
    <property type="term" value="C:mitochondrion"/>
    <property type="evidence" value="ECO:0007669"/>
    <property type="project" value="TreeGrafter"/>
</dbReference>
<dbReference type="GO" id="GO:0004479">
    <property type="term" value="F:methionyl-tRNA formyltransferase activity"/>
    <property type="evidence" value="ECO:0007669"/>
    <property type="project" value="TreeGrafter"/>
</dbReference>
<proteinExistence type="predicted"/>
<sequence>MHTQIFHHSARVTSRRKRGVLINCWNVHFYSTDARKKSFHILFFGRDQFSCDVFKRLHDAQGALYIINMGNSEVTVTGDIDVWQSISIATNPDVKTGRRGSHLSVSPLKLLGGPLGVPVHTIPQRKVDFRGWLPPSPFTNTDEAYSSVPETHLLVTASFGRILSPSLLRLFPPGQRLNVHPSLLPAYRGPAPIQRALMQGEKKTGVCVIDMMEKKEGIDAGSIWDCESTASDNAGQSHSLAGPDRWRFTCQGSSGHVARKGESTENWAHSRCLCHGQARSVPQCLLSSTTPHAPAISASDAQVDFASQTPSDIVRLSRAISHQRPPMTTMLNGRTLQLHDVSVSGRHDDLGPSEPGWAVYSPHTRTVLVSCADGEWLSVMRLKTQDRTLLAAKEWWNGVKGLGLLHEGMLKLG</sequence>
<evidence type="ECO:0000313" key="4">
    <source>
        <dbReference type="Proteomes" id="UP000183567"/>
    </source>
</evidence>
<feature type="domain" description="Formyl transferase C-terminal" evidence="2">
    <location>
        <begin position="296"/>
        <end position="399"/>
    </location>
</feature>
<dbReference type="Gene3D" id="3.40.50.12230">
    <property type="match status" value="1"/>
</dbReference>
<name>A0A1J8R3K5_9AGAM</name>
<dbReference type="InterPro" id="IPR036477">
    <property type="entry name" value="Formyl_transf_N_sf"/>
</dbReference>
<evidence type="ECO:0000313" key="3">
    <source>
        <dbReference type="EMBL" id="OJA20217.1"/>
    </source>
</evidence>
<reference evidence="3 4" key="1">
    <citation type="submission" date="2016-03" db="EMBL/GenBank/DDBJ databases">
        <title>Comparative genomics of the ectomycorrhizal sister species Rhizopogon vinicolor and Rhizopogon vesiculosus (Basidiomycota: Boletales) reveals a divergence of the mating type B locus.</title>
        <authorList>
            <person name="Mujic A.B."/>
            <person name="Kuo A."/>
            <person name="Tritt A."/>
            <person name="Lipzen A."/>
            <person name="Chen C."/>
            <person name="Johnson J."/>
            <person name="Sharma A."/>
            <person name="Barry K."/>
            <person name="Grigoriev I.V."/>
            <person name="Spatafora J.W."/>
        </authorList>
    </citation>
    <scope>NUCLEOTIDE SEQUENCE [LARGE SCALE GENOMIC DNA]</scope>
    <source>
        <strain evidence="3 4">AM-OR11-056</strain>
    </source>
</reference>
<feature type="domain" description="Formyl transferase N-terminal" evidence="1">
    <location>
        <begin position="121"/>
        <end position="223"/>
    </location>
</feature>
<comment type="caution">
    <text evidence="3">The sequence shown here is derived from an EMBL/GenBank/DDBJ whole genome shotgun (WGS) entry which is preliminary data.</text>
</comment>
<dbReference type="EMBL" id="LVVM01000671">
    <property type="protein sequence ID" value="OJA20217.1"/>
    <property type="molecule type" value="Genomic_DNA"/>
</dbReference>
<evidence type="ECO:0000259" key="1">
    <source>
        <dbReference type="Pfam" id="PF00551"/>
    </source>
</evidence>